<name>A0AAW7R3I3_9GAMM</name>
<evidence type="ECO:0000313" key="3">
    <source>
        <dbReference type="Proteomes" id="UP001169492"/>
    </source>
</evidence>
<protein>
    <submittedName>
        <fullName evidence="2">Type II toxin-antitoxin system death-on-curing family toxin</fullName>
    </submittedName>
</protein>
<comment type="caution">
    <text evidence="2">The sequence shown here is derived from an EMBL/GenBank/DDBJ whole genome shotgun (WGS) entry which is preliminary data.</text>
</comment>
<evidence type="ECO:0000259" key="1">
    <source>
        <dbReference type="PROSITE" id="PS51459"/>
    </source>
</evidence>
<dbReference type="PROSITE" id="PS51459">
    <property type="entry name" value="FIDO"/>
    <property type="match status" value="1"/>
</dbReference>
<organism evidence="2 3">
    <name type="scientific">Pseudidiomarina terrestris</name>
    <dbReference type="NCBI Taxonomy" id="2820060"/>
    <lineage>
        <taxon>Bacteria</taxon>
        <taxon>Pseudomonadati</taxon>
        <taxon>Pseudomonadota</taxon>
        <taxon>Gammaproteobacteria</taxon>
        <taxon>Alteromonadales</taxon>
        <taxon>Idiomarinaceae</taxon>
        <taxon>Pseudidiomarina</taxon>
    </lineage>
</organism>
<dbReference type="AlphaFoldDB" id="A0AAW7R3I3"/>
<dbReference type="EMBL" id="JAGGJB010000004">
    <property type="protein sequence ID" value="MDN7125059.1"/>
    <property type="molecule type" value="Genomic_DNA"/>
</dbReference>
<dbReference type="GO" id="GO:0016301">
    <property type="term" value="F:kinase activity"/>
    <property type="evidence" value="ECO:0007669"/>
    <property type="project" value="InterPro"/>
</dbReference>
<dbReference type="InterPro" id="IPR003812">
    <property type="entry name" value="Fido"/>
</dbReference>
<gene>
    <name evidence="2" type="ORF">J6I90_09210</name>
</gene>
<dbReference type="Gene3D" id="1.20.120.1870">
    <property type="entry name" value="Fic/DOC protein, Fido domain"/>
    <property type="match status" value="1"/>
</dbReference>
<dbReference type="NCBIfam" id="TIGR01550">
    <property type="entry name" value="DOC_P1"/>
    <property type="match status" value="1"/>
</dbReference>
<dbReference type="Pfam" id="PF02661">
    <property type="entry name" value="Fic"/>
    <property type="match status" value="1"/>
</dbReference>
<dbReference type="Proteomes" id="UP001169492">
    <property type="component" value="Unassembled WGS sequence"/>
</dbReference>
<sequence>MSKIETLTMEEVIWIHERLTADALASDDPISPPGVKDMGLLESAIYRQRAGYGSFLKYDTPISNAASLCFGICNNHALHNGNKRTALVSLICHLDKNGYTFTDRASQQSLYSFMLRVAGHQLLTKKRKGKAIADDEVKAMTEWLAKKTRKVQKGEKSISYNELERVLKEHDVYFENHKSNYVDVVKYSNISRRKGIFGKKETVRVGEKVAHIPYWPGRPVGKGLVKSIRRQAGLTHEHGVDSTLFYGNETLPDEFIQRYKKVLRKLAKT</sequence>
<reference evidence="2 3" key="1">
    <citation type="submission" date="2021-03" db="EMBL/GenBank/DDBJ databases">
        <title>Pseudidiomarina terrestris, a new bacterium isolated from saline soil.</title>
        <authorList>
            <person name="Galisteo C."/>
            <person name="De La Haba R."/>
            <person name="Sanchez-Porro C."/>
            <person name="Ventosa A."/>
        </authorList>
    </citation>
    <scope>NUCLEOTIDE SEQUENCE [LARGE SCALE GENOMIC DNA]</scope>
    <source>
        <strain evidence="2 3">1APP75-32.1</strain>
    </source>
</reference>
<dbReference type="RefSeq" id="WP_301774773.1">
    <property type="nucleotide sequence ID" value="NZ_JAGGJB010000004.1"/>
</dbReference>
<dbReference type="PANTHER" id="PTHR39426:SF1">
    <property type="entry name" value="HOMOLOGY TO DEATH-ON-CURING PROTEIN OF PHAGE P1"/>
    <property type="match status" value="1"/>
</dbReference>
<evidence type="ECO:0000313" key="2">
    <source>
        <dbReference type="EMBL" id="MDN7125059.1"/>
    </source>
</evidence>
<dbReference type="PANTHER" id="PTHR39426">
    <property type="entry name" value="HOMOLOGY TO DEATH-ON-CURING PROTEIN OF PHAGE P1"/>
    <property type="match status" value="1"/>
</dbReference>
<dbReference type="InterPro" id="IPR006440">
    <property type="entry name" value="Doc"/>
</dbReference>
<feature type="domain" description="Fido" evidence="1">
    <location>
        <begin position="7"/>
        <end position="146"/>
    </location>
</feature>
<proteinExistence type="predicted"/>
<accession>A0AAW7R3I3</accession>
<dbReference type="InterPro" id="IPR053737">
    <property type="entry name" value="Type_II_TA_Toxin"/>
</dbReference>